<dbReference type="PANTHER" id="PTHR43895">
    <property type="entry name" value="CALCIUM/CALMODULIN-DEPENDENT PROTEIN KINASE KINASE-RELATED"/>
    <property type="match status" value="1"/>
</dbReference>
<evidence type="ECO:0000313" key="12">
    <source>
        <dbReference type="Proteomes" id="UP000005666"/>
    </source>
</evidence>
<comment type="catalytic activity">
    <reaction evidence="8">
        <text>L-seryl-[protein] + ATP = O-phospho-L-seryl-[protein] + ADP + H(+)</text>
        <dbReference type="Rhea" id="RHEA:17989"/>
        <dbReference type="Rhea" id="RHEA-COMP:9863"/>
        <dbReference type="Rhea" id="RHEA-COMP:11604"/>
        <dbReference type="ChEBI" id="CHEBI:15378"/>
        <dbReference type="ChEBI" id="CHEBI:29999"/>
        <dbReference type="ChEBI" id="CHEBI:30616"/>
        <dbReference type="ChEBI" id="CHEBI:83421"/>
        <dbReference type="ChEBI" id="CHEBI:456216"/>
        <dbReference type="EC" id="2.7.11.1"/>
    </reaction>
</comment>
<dbReference type="GO" id="GO:0007095">
    <property type="term" value="P:mitotic G2 DNA damage checkpoint signaling"/>
    <property type="evidence" value="ECO:0007669"/>
    <property type="project" value="TreeGrafter"/>
</dbReference>
<feature type="compositionally biased region" description="Low complexity" evidence="9">
    <location>
        <begin position="433"/>
        <end position="448"/>
    </location>
</feature>
<feature type="compositionally biased region" description="Polar residues" evidence="9">
    <location>
        <begin position="362"/>
        <end position="393"/>
    </location>
</feature>
<evidence type="ECO:0000313" key="11">
    <source>
        <dbReference type="EMBL" id="CCE62755.1"/>
    </source>
</evidence>
<evidence type="ECO:0000256" key="8">
    <source>
        <dbReference type="ARBA" id="ARBA00048679"/>
    </source>
</evidence>
<dbReference type="GO" id="GO:0005737">
    <property type="term" value="C:cytoplasm"/>
    <property type="evidence" value="ECO:0007669"/>
    <property type="project" value="TreeGrafter"/>
</dbReference>
<feature type="compositionally biased region" description="Polar residues" evidence="9">
    <location>
        <begin position="583"/>
        <end position="594"/>
    </location>
</feature>
<dbReference type="PANTHER" id="PTHR43895:SF32">
    <property type="entry name" value="SERINE_THREONINE-PROTEIN KINASE CHK1"/>
    <property type="match status" value="1"/>
</dbReference>
<dbReference type="InterPro" id="IPR000719">
    <property type="entry name" value="Prot_kinase_dom"/>
</dbReference>
<evidence type="ECO:0000256" key="7">
    <source>
        <dbReference type="ARBA" id="ARBA00047899"/>
    </source>
</evidence>
<dbReference type="SMART" id="SM00220">
    <property type="entry name" value="S_TKc"/>
    <property type="match status" value="1"/>
</dbReference>
<comment type="catalytic activity">
    <reaction evidence="7">
        <text>L-threonyl-[protein] + ATP = O-phospho-L-threonyl-[protein] + ADP + H(+)</text>
        <dbReference type="Rhea" id="RHEA:46608"/>
        <dbReference type="Rhea" id="RHEA-COMP:11060"/>
        <dbReference type="Rhea" id="RHEA-COMP:11605"/>
        <dbReference type="ChEBI" id="CHEBI:15378"/>
        <dbReference type="ChEBI" id="CHEBI:30013"/>
        <dbReference type="ChEBI" id="CHEBI:30616"/>
        <dbReference type="ChEBI" id="CHEBI:61977"/>
        <dbReference type="ChEBI" id="CHEBI:456216"/>
        <dbReference type="EC" id="2.7.11.1"/>
    </reaction>
</comment>
<name>G8BSD4_TETPH</name>
<feature type="compositionally biased region" description="Basic residues" evidence="9">
    <location>
        <begin position="37"/>
        <end position="54"/>
    </location>
</feature>
<dbReference type="EMBL" id="HE612859">
    <property type="protein sequence ID" value="CCE62755.1"/>
    <property type="molecule type" value="Genomic_DNA"/>
</dbReference>
<dbReference type="FunFam" id="1.10.510.10:FF:000571">
    <property type="entry name" value="Maternal embryonic leucine zipper kinase"/>
    <property type="match status" value="1"/>
</dbReference>
<dbReference type="OMA" id="CKHTISC"/>
<organism evidence="11 12">
    <name type="scientific">Tetrapisispora phaffii (strain ATCC 24235 / CBS 4417 / NBRC 1672 / NRRL Y-8282 / UCD 70-5)</name>
    <name type="common">Yeast</name>
    <name type="synonym">Fabospora phaffii</name>
    <dbReference type="NCBI Taxonomy" id="1071381"/>
    <lineage>
        <taxon>Eukaryota</taxon>
        <taxon>Fungi</taxon>
        <taxon>Dikarya</taxon>
        <taxon>Ascomycota</taxon>
        <taxon>Saccharomycotina</taxon>
        <taxon>Saccharomycetes</taxon>
        <taxon>Saccharomycetales</taxon>
        <taxon>Saccharomycetaceae</taxon>
        <taxon>Tetrapisispora</taxon>
    </lineage>
</organism>
<feature type="compositionally biased region" description="Low complexity" evidence="9">
    <location>
        <begin position="455"/>
        <end position="466"/>
    </location>
</feature>
<keyword evidence="6" id="KW-0067">ATP-binding</keyword>
<evidence type="ECO:0000256" key="1">
    <source>
        <dbReference type="ARBA" id="ARBA00012513"/>
    </source>
</evidence>
<dbReference type="RefSeq" id="XP_003685189.1">
    <property type="nucleotide sequence ID" value="XM_003685141.1"/>
</dbReference>
<evidence type="ECO:0000256" key="6">
    <source>
        <dbReference type="ARBA" id="ARBA00022840"/>
    </source>
</evidence>
<dbReference type="GO" id="GO:0004674">
    <property type="term" value="F:protein serine/threonine kinase activity"/>
    <property type="evidence" value="ECO:0007669"/>
    <property type="project" value="UniProtKB-KW"/>
</dbReference>
<dbReference type="Proteomes" id="UP000005666">
    <property type="component" value="Chromosome 4"/>
</dbReference>
<dbReference type="STRING" id="1071381.G8BSD4"/>
<dbReference type="AlphaFoldDB" id="G8BSD4"/>
<keyword evidence="4" id="KW-0547">Nucleotide-binding</keyword>
<keyword evidence="5" id="KW-0418">Kinase</keyword>
<proteinExistence type="predicted"/>
<keyword evidence="2" id="KW-0723">Serine/threonine-protein kinase</keyword>
<feature type="domain" description="Protein kinase" evidence="10">
    <location>
        <begin position="59"/>
        <end position="339"/>
    </location>
</feature>
<dbReference type="SUPFAM" id="SSF56112">
    <property type="entry name" value="Protein kinase-like (PK-like)"/>
    <property type="match status" value="1"/>
</dbReference>
<evidence type="ECO:0000256" key="2">
    <source>
        <dbReference type="ARBA" id="ARBA00022527"/>
    </source>
</evidence>
<feature type="region of interest" description="Disordered" evidence="9">
    <location>
        <begin position="582"/>
        <end position="605"/>
    </location>
</feature>
<feature type="region of interest" description="Disordered" evidence="9">
    <location>
        <begin position="1"/>
        <end position="55"/>
    </location>
</feature>
<dbReference type="EC" id="2.7.11.1" evidence="1"/>
<dbReference type="Pfam" id="PF00069">
    <property type="entry name" value="Pkinase"/>
    <property type="match status" value="1"/>
</dbReference>
<dbReference type="InterPro" id="IPR011009">
    <property type="entry name" value="Kinase-like_dom_sf"/>
</dbReference>
<dbReference type="GO" id="GO:0005524">
    <property type="term" value="F:ATP binding"/>
    <property type="evidence" value="ECO:0007669"/>
    <property type="project" value="UniProtKB-KW"/>
</dbReference>
<accession>G8BSD4</accession>
<feature type="region of interest" description="Disordered" evidence="9">
    <location>
        <begin position="360"/>
        <end position="403"/>
    </location>
</feature>
<evidence type="ECO:0000256" key="4">
    <source>
        <dbReference type="ARBA" id="ARBA00022741"/>
    </source>
</evidence>
<dbReference type="Gene3D" id="1.10.510.10">
    <property type="entry name" value="Transferase(Phosphotransferase) domain 1"/>
    <property type="match status" value="1"/>
</dbReference>
<evidence type="ECO:0000256" key="5">
    <source>
        <dbReference type="ARBA" id="ARBA00022777"/>
    </source>
</evidence>
<keyword evidence="12" id="KW-1185">Reference proteome</keyword>
<feature type="region of interest" description="Disordered" evidence="9">
    <location>
        <begin position="427"/>
        <end position="474"/>
    </location>
</feature>
<feature type="compositionally biased region" description="Polar residues" evidence="9">
    <location>
        <begin position="22"/>
        <end position="36"/>
    </location>
</feature>
<evidence type="ECO:0000256" key="9">
    <source>
        <dbReference type="SAM" id="MobiDB-lite"/>
    </source>
</evidence>
<dbReference type="InterPro" id="IPR008271">
    <property type="entry name" value="Ser/Thr_kinase_AS"/>
</dbReference>
<dbReference type="GO" id="GO:0035861">
    <property type="term" value="C:site of double-strand break"/>
    <property type="evidence" value="ECO:0007669"/>
    <property type="project" value="TreeGrafter"/>
</dbReference>
<dbReference type="PROSITE" id="PS50011">
    <property type="entry name" value="PROTEIN_KINASE_DOM"/>
    <property type="match status" value="1"/>
</dbReference>
<gene>
    <name evidence="11" type="primary">TPHA0D01140</name>
    <name evidence="11" type="ordered locus">TPHA_0D01140</name>
</gene>
<dbReference type="KEGG" id="tpf:TPHA_0D01140"/>
<dbReference type="OrthoDB" id="193931at2759"/>
<dbReference type="GO" id="GO:0005634">
    <property type="term" value="C:nucleus"/>
    <property type="evidence" value="ECO:0007669"/>
    <property type="project" value="TreeGrafter"/>
</dbReference>
<evidence type="ECO:0000256" key="3">
    <source>
        <dbReference type="ARBA" id="ARBA00022679"/>
    </source>
</evidence>
<sequence length="622" mass="70328">MEPGLIQSDDPRTPCRSPVPNEGNSTSNYETPITQRPRSRSVHYQHSSRKKKQPRFGLYTLGQTLGEGEFGKVKLGYINNDNIDTLNSSGSKLGNYSHMPKQVAIKLIRRDTLSASKESEIKLYREINALKMLTHPNIVKLEEVLQNSKYIGIVLEYASGGEFYKYIKFKKRLKESKACTIFAQLISGVSYIHSKGLVHRDLKLENLLLDKAGNLLITDFGFVNEVTKTNKLMHTPCGSPCYAAPELVTSVEPYNARKADIWSCGVILYAMLAGYLPWDDDPKNINGTDIVKLYKYIENQPLKFPEYINMVPRDLLRRMLEIDPAKRMSMKHILQHAWITPHQVFLSVTTEEWDRSFIVKKSNPSTPSSDRTAPTQNRLSRYTCSNNNSSMSIRNHRAPRPHSTTFLDIKRDSLIIDSTLFNMPLPPKESQFNATSNSSKTSLSSNTSVPTTTCSAISSSGNASSNKHSHHTRTNSAASIALQAVVNSDRENHILKDITNTIHDTGTVQNSKKTARKYRPMSYHPDMSTLTEYSKHYLADKIYAQREDSIDEEAQTTESTNNTEDIENTNPKISTVMEYPTRPLNNRQNTSRTPLTHHGGTDAGRSTTKKLFDFIKRRSIRI</sequence>
<protein>
    <recommendedName>
        <fullName evidence="1">non-specific serine/threonine protein kinase</fullName>
        <ecNumber evidence="1">2.7.11.1</ecNumber>
    </recommendedName>
</protein>
<reference evidence="11 12" key="1">
    <citation type="journal article" date="2011" name="Proc. Natl. Acad. Sci. U.S.A.">
        <title>Evolutionary erosion of yeast sex chromosomes by mating-type switching accidents.</title>
        <authorList>
            <person name="Gordon J.L."/>
            <person name="Armisen D."/>
            <person name="Proux-Wera E."/>
            <person name="Oheigeartaigh S.S."/>
            <person name="Byrne K.P."/>
            <person name="Wolfe K.H."/>
        </authorList>
    </citation>
    <scope>NUCLEOTIDE SEQUENCE [LARGE SCALE GENOMIC DNA]</scope>
    <source>
        <strain evidence="12">ATCC 24235 / CBS 4417 / NBRC 1672 / NRRL Y-8282 / UCD 70-5</strain>
    </source>
</reference>
<dbReference type="eggNOG" id="KOG0583">
    <property type="taxonomic scope" value="Eukaryota"/>
</dbReference>
<keyword evidence="3" id="KW-0808">Transferase</keyword>
<evidence type="ECO:0000259" key="10">
    <source>
        <dbReference type="PROSITE" id="PS50011"/>
    </source>
</evidence>
<dbReference type="HOGENOM" id="CLU_029728_0_0_1"/>
<dbReference type="GeneID" id="11534253"/>
<dbReference type="PROSITE" id="PS00108">
    <property type="entry name" value="PROTEIN_KINASE_ST"/>
    <property type="match status" value="1"/>
</dbReference>